<dbReference type="GO" id="GO:0009279">
    <property type="term" value="C:cell outer membrane"/>
    <property type="evidence" value="ECO:0007669"/>
    <property type="project" value="UniProtKB-SubCell"/>
</dbReference>
<dbReference type="InterPro" id="IPR051906">
    <property type="entry name" value="TolC-like"/>
</dbReference>
<evidence type="ECO:0000256" key="4">
    <source>
        <dbReference type="ARBA" id="ARBA00022452"/>
    </source>
</evidence>
<keyword evidence="6" id="KW-0472">Membrane</keyword>
<comment type="caution">
    <text evidence="10">The sequence shown here is derived from an EMBL/GenBank/DDBJ whole genome shotgun (WGS) entry which is preliminary data.</text>
</comment>
<keyword evidence="4" id="KW-1134">Transmembrane beta strand</keyword>
<dbReference type="EMBL" id="DSOV01000002">
    <property type="protein sequence ID" value="HEN40866.1"/>
    <property type="molecule type" value="Genomic_DNA"/>
</dbReference>
<sequence length="454" mass="50233">MNKFQAITLACCLTALPLSGVLAAEPAPAAKVLTLDECIRGALATAPELGESQADIELAQSRLEEAKGYRFPQIELRGLFGPVPEARGNQITSPDGVNDTDSFTWFARADATLVQPLYTFGKISESMKAATHGIEVDRAKKDQRRNEVALQTKEYYYGVLLARELKEVVKEVRENLDKARAKARELLDKASPNVDELDIYKLDAFNGEVGKYLAEADKGEALALSALRARVGLPPEAPIDVATERLVPDEETVADLAVYIDEARAKRPEFRQLKEGLQAREALVEAAKAAYYPDIFLAGLLSGAYSPERSRIDNPFITDEFNHFWSGIALGVKWKLDFGITGSRVAGERAQYNRLLATKVYAENNIPLQVKKAWLELKEAEKSIDANRDAYSNAKKWIVSAMANFDFGVGPAKELFDGLQNYARMRAGYFQSIYNQKLSRANLDYAVGALPLEK</sequence>
<dbReference type="GO" id="GO:0015288">
    <property type="term" value="F:porin activity"/>
    <property type="evidence" value="ECO:0007669"/>
    <property type="project" value="TreeGrafter"/>
</dbReference>
<evidence type="ECO:0000256" key="2">
    <source>
        <dbReference type="ARBA" id="ARBA00007613"/>
    </source>
</evidence>
<evidence type="ECO:0000313" key="10">
    <source>
        <dbReference type="EMBL" id="HEN40866.1"/>
    </source>
</evidence>
<feature type="coiled-coil region" evidence="8">
    <location>
        <begin position="162"/>
        <end position="189"/>
    </location>
</feature>
<accession>A0A831U9W0</accession>
<evidence type="ECO:0000256" key="3">
    <source>
        <dbReference type="ARBA" id="ARBA00022448"/>
    </source>
</evidence>
<dbReference type="PANTHER" id="PTHR30026:SF13">
    <property type="entry name" value="MEMBRANE EFFLUX PROTEIN, PUTATIVE-RELATED"/>
    <property type="match status" value="1"/>
</dbReference>
<keyword evidence="7" id="KW-0998">Cell outer membrane</keyword>
<evidence type="ECO:0000256" key="9">
    <source>
        <dbReference type="SAM" id="SignalP"/>
    </source>
</evidence>
<keyword evidence="8" id="KW-0175">Coiled coil</keyword>
<reference evidence="10" key="1">
    <citation type="journal article" date="2020" name="mSystems">
        <title>Genome- and Community-Level Interaction Insights into Carbon Utilization and Element Cycling Functions of Hydrothermarchaeota in Hydrothermal Sediment.</title>
        <authorList>
            <person name="Zhou Z."/>
            <person name="Liu Y."/>
            <person name="Xu W."/>
            <person name="Pan J."/>
            <person name="Luo Z.H."/>
            <person name="Li M."/>
        </authorList>
    </citation>
    <scope>NUCLEOTIDE SEQUENCE [LARGE SCALE GENOMIC DNA]</scope>
    <source>
        <strain evidence="10">SpSt-349</strain>
    </source>
</reference>
<evidence type="ECO:0000256" key="6">
    <source>
        <dbReference type="ARBA" id="ARBA00023136"/>
    </source>
</evidence>
<feature type="signal peptide" evidence="9">
    <location>
        <begin position="1"/>
        <end position="23"/>
    </location>
</feature>
<feature type="chain" id="PRO_5032735524" evidence="9">
    <location>
        <begin position="24"/>
        <end position="454"/>
    </location>
</feature>
<keyword evidence="5" id="KW-0812">Transmembrane</keyword>
<dbReference type="GO" id="GO:0015562">
    <property type="term" value="F:efflux transmembrane transporter activity"/>
    <property type="evidence" value="ECO:0007669"/>
    <property type="project" value="InterPro"/>
</dbReference>
<evidence type="ECO:0000256" key="5">
    <source>
        <dbReference type="ARBA" id="ARBA00022692"/>
    </source>
</evidence>
<dbReference type="PANTHER" id="PTHR30026">
    <property type="entry name" value="OUTER MEMBRANE PROTEIN TOLC"/>
    <property type="match status" value="1"/>
</dbReference>
<comment type="subcellular location">
    <subcellularLocation>
        <location evidence="1">Cell outer membrane</location>
    </subcellularLocation>
</comment>
<dbReference type="SUPFAM" id="SSF56954">
    <property type="entry name" value="Outer membrane efflux proteins (OEP)"/>
    <property type="match status" value="1"/>
</dbReference>
<gene>
    <name evidence="10" type="ORF">ENQ87_00600</name>
</gene>
<dbReference type="AlphaFoldDB" id="A0A831U9W0"/>
<name>A0A831U9W0_GEOME</name>
<evidence type="ECO:0000256" key="8">
    <source>
        <dbReference type="SAM" id="Coils"/>
    </source>
</evidence>
<protein>
    <submittedName>
        <fullName evidence="10">TolC family protein</fullName>
    </submittedName>
</protein>
<dbReference type="InterPro" id="IPR003423">
    <property type="entry name" value="OMP_efflux"/>
</dbReference>
<keyword evidence="9" id="KW-0732">Signal</keyword>
<dbReference type="Pfam" id="PF02321">
    <property type="entry name" value="OEP"/>
    <property type="match status" value="1"/>
</dbReference>
<dbReference type="Gene3D" id="1.20.1600.10">
    <property type="entry name" value="Outer membrane efflux proteins (OEP)"/>
    <property type="match status" value="1"/>
</dbReference>
<evidence type="ECO:0000256" key="1">
    <source>
        <dbReference type="ARBA" id="ARBA00004442"/>
    </source>
</evidence>
<evidence type="ECO:0000256" key="7">
    <source>
        <dbReference type="ARBA" id="ARBA00023237"/>
    </source>
</evidence>
<proteinExistence type="inferred from homology"/>
<organism evidence="10">
    <name type="scientific">Geobacter metallireducens</name>
    <dbReference type="NCBI Taxonomy" id="28232"/>
    <lineage>
        <taxon>Bacteria</taxon>
        <taxon>Pseudomonadati</taxon>
        <taxon>Thermodesulfobacteriota</taxon>
        <taxon>Desulfuromonadia</taxon>
        <taxon>Geobacterales</taxon>
        <taxon>Geobacteraceae</taxon>
        <taxon>Geobacter</taxon>
    </lineage>
</organism>
<dbReference type="GO" id="GO:1990281">
    <property type="term" value="C:efflux pump complex"/>
    <property type="evidence" value="ECO:0007669"/>
    <property type="project" value="TreeGrafter"/>
</dbReference>
<comment type="similarity">
    <text evidence="2">Belongs to the outer membrane factor (OMF) (TC 1.B.17) family.</text>
</comment>
<keyword evidence="3" id="KW-0813">Transport</keyword>